<dbReference type="GO" id="GO:0005737">
    <property type="term" value="C:cytoplasm"/>
    <property type="evidence" value="ECO:0007669"/>
    <property type="project" value="TreeGrafter"/>
</dbReference>
<feature type="region of interest" description="Disordered" evidence="2">
    <location>
        <begin position="482"/>
        <end position="517"/>
    </location>
</feature>
<dbReference type="OrthoDB" id="10256043at2759"/>
<dbReference type="PANTHER" id="PTHR13886:SF4">
    <property type="entry name" value="JNK-INTERACTING PROTEIN 3"/>
    <property type="match status" value="1"/>
</dbReference>
<dbReference type="Pfam" id="PF16471">
    <property type="entry name" value="JIP_LZII"/>
    <property type="match status" value="1"/>
</dbReference>
<feature type="region of interest" description="Disordered" evidence="2">
    <location>
        <begin position="1092"/>
        <end position="1115"/>
    </location>
</feature>
<dbReference type="AlphaFoldDB" id="A0A6S7HWU3"/>
<feature type="compositionally biased region" description="Polar residues" evidence="2">
    <location>
        <begin position="71"/>
        <end position="82"/>
    </location>
</feature>
<dbReference type="Pfam" id="PF19056">
    <property type="entry name" value="WD40_2"/>
    <property type="match status" value="1"/>
</dbReference>
<organism evidence="4 5">
    <name type="scientific">Paramuricea clavata</name>
    <name type="common">Red gorgonian</name>
    <name type="synonym">Violescent sea-whip</name>
    <dbReference type="NCBI Taxonomy" id="317549"/>
    <lineage>
        <taxon>Eukaryota</taxon>
        <taxon>Metazoa</taxon>
        <taxon>Cnidaria</taxon>
        <taxon>Anthozoa</taxon>
        <taxon>Octocorallia</taxon>
        <taxon>Malacalcyonacea</taxon>
        <taxon>Plexauridae</taxon>
        <taxon>Paramuricea</taxon>
    </lineage>
</organism>
<keyword evidence="4" id="KW-0808">Transferase</keyword>
<dbReference type="Proteomes" id="UP001152795">
    <property type="component" value="Unassembled WGS sequence"/>
</dbReference>
<dbReference type="PANTHER" id="PTHR13886">
    <property type="entry name" value="JNK/SAPK-ASSOCIATED PROTEIN"/>
    <property type="match status" value="1"/>
</dbReference>
<feature type="non-terminal residue" evidence="4">
    <location>
        <position position="1"/>
    </location>
</feature>
<dbReference type="GO" id="GO:0005078">
    <property type="term" value="F:MAP-kinase scaffold activity"/>
    <property type="evidence" value="ECO:0007669"/>
    <property type="project" value="InterPro"/>
</dbReference>
<evidence type="ECO:0000256" key="2">
    <source>
        <dbReference type="SAM" id="MobiDB-lite"/>
    </source>
</evidence>
<dbReference type="InterPro" id="IPR034744">
    <property type="entry name" value="RH2"/>
</dbReference>
<feature type="compositionally biased region" description="Polar residues" evidence="2">
    <location>
        <begin position="504"/>
        <end position="513"/>
    </location>
</feature>
<feature type="compositionally biased region" description="Low complexity" evidence="2">
    <location>
        <begin position="1092"/>
        <end position="1104"/>
    </location>
</feature>
<feature type="region of interest" description="Disordered" evidence="2">
    <location>
        <begin position="665"/>
        <end position="715"/>
    </location>
</feature>
<name>A0A6S7HWU3_PARCT</name>
<dbReference type="InterPro" id="IPR032486">
    <property type="entry name" value="JIP_LZII"/>
</dbReference>
<dbReference type="GO" id="GO:0016301">
    <property type="term" value="F:kinase activity"/>
    <property type="evidence" value="ECO:0007669"/>
    <property type="project" value="UniProtKB-KW"/>
</dbReference>
<dbReference type="GO" id="GO:0019894">
    <property type="term" value="F:kinesin binding"/>
    <property type="evidence" value="ECO:0007669"/>
    <property type="project" value="TreeGrafter"/>
</dbReference>
<feature type="compositionally biased region" description="Polar residues" evidence="2">
    <location>
        <begin position="1105"/>
        <end position="1115"/>
    </location>
</feature>
<proteinExistence type="predicted"/>
<evidence type="ECO:0000259" key="3">
    <source>
        <dbReference type="PROSITE" id="PS51777"/>
    </source>
</evidence>
<dbReference type="GO" id="GO:0016192">
    <property type="term" value="P:vesicle-mediated transport"/>
    <property type="evidence" value="ECO:0007669"/>
    <property type="project" value="TreeGrafter"/>
</dbReference>
<dbReference type="InterPro" id="IPR036322">
    <property type="entry name" value="WD40_repeat_dom_sf"/>
</dbReference>
<evidence type="ECO:0000313" key="5">
    <source>
        <dbReference type="Proteomes" id="UP001152795"/>
    </source>
</evidence>
<keyword evidence="5" id="KW-1185">Reference proteome</keyword>
<dbReference type="SUPFAM" id="SSF50978">
    <property type="entry name" value="WD40 repeat-like"/>
    <property type="match status" value="1"/>
</dbReference>
<dbReference type="EMBL" id="CACRXK020006304">
    <property type="protein sequence ID" value="CAB4009019.1"/>
    <property type="molecule type" value="Genomic_DNA"/>
</dbReference>
<feature type="compositionally biased region" description="Polar residues" evidence="2">
    <location>
        <begin position="704"/>
        <end position="715"/>
    </location>
</feature>
<comment type="caution">
    <text evidence="4">The sequence shown here is derived from an EMBL/GenBank/DDBJ whole genome shotgun (WGS) entry which is preliminary data.</text>
</comment>
<feature type="region of interest" description="Disordered" evidence="2">
    <location>
        <begin position="32"/>
        <end position="94"/>
    </location>
</feature>
<dbReference type="InterPro" id="IPR039911">
    <property type="entry name" value="JIP3/JIP4"/>
</dbReference>
<protein>
    <submittedName>
        <fullName evidence="4">C-Jun-amino-terminal kinase-interacting 3</fullName>
    </submittedName>
</protein>
<keyword evidence="1" id="KW-0175">Coiled coil</keyword>
<dbReference type="PROSITE" id="PS51777">
    <property type="entry name" value="RH2"/>
    <property type="match status" value="1"/>
</dbReference>
<evidence type="ECO:0000313" key="4">
    <source>
        <dbReference type="EMBL" id="CAB4009019.1"/>
    </source>
</evidence>
<reference evidence="4" key="1">
    <citation type="submission" date="2020-04" db="EMBL/GenBank/DDBJ databases">
        <authorList>
            <person name="Alioto T."/>
            <person name="Alioto T."/>
            <person name="Gomez Garrido J."/>
        </authorList>
    </citation>
    <scope>NUCLEOTIDE SEQUENCE</scope>
    <source>
        <strain evidence="4">A484AB</strain>
    </source>
</reference>
<dbReference type="GO" id="GO:0008432">
    <property type="term" value="F:JUN kinase binding"/>
    <property type="evidence" value="ECO:0007669"/>
    <property type="project" value="TreeGrafter"/>
</dbReference>
<feature type="coiled-coil region" evidence="1">
    <location>
        <begin position="327"/>
        <end position="445"/>
    </location>
</feature>
<accession>A0A6S7HWU3</accession>
<dbReference type="GO" id="GO:0030159">
    <property type="term" value="F:signaling receptor complex adaptor activity"/>
    <property type="evidence" value="ECO:0007669"/>
    <property type="project" value="TreeGrafter"/>
</dbReference>
<sequence length="1125" mass="124325">QRTEERLNEKCRDYNSLHQRHSEMVHHFMERMERSDRGGRLAVTPGGTLETPKHKRSAMRQENGGMPGLFNSISQPNLATPVSPTPQTPNGNTDVNLEESFDKKNDLSFEDESVLKVEDEDRKMTSVFVKADTVNHQATDAIPIAEETRTVTQPMETVAYIKENDRGPTDTSSLANEQSGEIKHELNASAISSRTSSDSDTSNVKTCNISDISHVPIVSVQDVQNLIVSPKSKSESGNESMFSELSPDVRAILSSTPELENSVTQSATRNARVNKGSKDNVRTALEFDPAQEFVNTNSLFAELSCQEPSAIGEIDEGAEISVMGKELESVLKENEELVKTKSKLLTQKNDLLKRIEEISSENEILKDETKMLQGRMETLSTKGESYEHQQQEIKRLKHELDKSTMALKEANVSAAHRKRFSRVEMARVLMERNQYKERLMELQEAVRWTEMIRASKEKSLELQQKKKSWVWKLFSGLFNTTPKKPNPSPVSIKYSGPQAGGSVRSPSDSTVETSPGVVDSQVDRQRLMEKRTRMKQLRASISSGMSEGRMQAYGWSLPARYSTEGANGSKGLVSVPVPIYCRPLNISEPGMKIWCATVVERRSKDGGSPIGEESSATTLWIGSSTHSCSKITVIDGNSPQKVLECFVLCSSHLLCIAAVPGVSEDDFDDNTKENDESEISYDSGHENVKASPSQRRRSVEASESFDSFNKTSDSFSTSELIDPLEVKPKAVCGDQVVTNGATQDGNNTKLAEGPMDKVSTMLPTVWFGAQSGSIYIHSAICDWKRCLHSIKLRDSVLSIVHIRGKVLIALADGTVAIFRRKPDGQWDVRNYHLLDLGRPHHSIRCMTVVHDNVWCGYRNKIQVINPQIMRIVKSFDAHPRRESQVRQLSCIGDGVWVSIRLDSTLRLYNAHTYHHLQDVDIEPCVSSLIGAGKLGFSFVRITALMLTKDRMWVGTGNGVVLSIPLVAAQPESSRSVVTTPTDNGGPGGVVRVYTDTMEKGGEKSGVSSFMPYCSMINAHISFHGHRDSVKFFVTVPGSMDRASPVSSPKLSTSTVKAESALFTSVTAEEEKSWLIISGGEGYIDFRTGDNIEGGENIGGPEDIPSSSKMSSTENSHIMVWQVTGN</sequence>
<evidence type="ECO:0000256" key="1">
    <source>
        <dbReference type="SAM" id="Coils"/>
    </source>
</evidence>
<gene>
    <name evidence="4" type="ORF">PACLA_8A024965</name>
</gene>
<feature type="domain" description="RH2" evidence="3">
    <location>
        <begin position="417"/>
        <end position="505"/>
    </location>
</feature>
<dbReference type="Gene3D" id="1.20.5.1000">
    <property type="entry name" value="arf6 gtpase in complex with a specific effector, jip4"/>
    <property type="match status" value="1"/>
</dbReference>
<keyword evidence="4" id="KW-0418">Kinase</keyword>